<evidence type="ECO:0000313" key="1">
    <source>
        <dbReference type="EMBL" id="VDO80425.1"/>
    </source>
</evidence>
<dbReference type="WBParaSite" id="SBAD_0000019201-mRNA-1">
    <property type="protein sequence ID" value="SBAD_0000019201-mRNA-1"/>
    <property type="gene ID" value="SBAD_0000019201"/>
</dbReference>
<dbReference type="AlphaFoldDB" id="A0A183I986"/>
<reference evidence="1 2" key="2">
    <citation type="submission" date="2018-11" db="EMBL/GenBank/DDBJ databases">
        <authorList>
            <consortium name="Pathogen Informatics"/>
        </authorList>
    </citation>
    <scope>NUCLEOTIDE SEQUENCE [LARGE SCALE GENOMIC DNA]</scope>
</reference>
<dbReference type="InterPro" id="IPR036157">
    <property type="entry name" value="dUTPase-like_sf"/>
</dbReference>
<dbReference type="OrthoDB" id="419889at2759"/>
<dbReference type="Proteomes" id="UP000270296">
    <property type="component" value="Unassembled WGS sequence"/>
</dbReference>
<keyword evidence="2" id="KW-1185">Reference proteome</keyword>
<dbReference type="SUPFAM" id="SSF51283">
    <property type="entry name" value="dUTPase-like"/>
    <property type="match status" value="1"/>
</dbReference>
<accession>A0A183I986</accession>
<dbReference type="Gene3D" id="2.70.40.10">
    <property type="match status" value="1"/>
</dbReference>
<reference evidence="3" key="1">
    <citation type="submission" date="2016-06" db="UniProtKB">
        <authorList>
            <consortium name="WormBaseParasite"/>
        </authorList>
    </citation>
    <scope>IDENTIFICATION</scope>
</reference>
<name>A0A183I986_9BILA</name>
<protein>
    <submittedName>
        <fullName evidence="3">Peptidase A1 domain-containing protein</fullName>
    </submittedName>
</protein>
<dbReference type="EMBL" id="UZAM01000307">
    <property type="protein sequence ID" value="VDO80425.1"/>
    <property type="molecule type" value="Genomic_DNA"/>
</dbReference>
<organism evidence="3">
    <name type="scientific">Soboliphyme baturini</name>
    <dbReference type="NCBI Taxonomy" id="241478"/>
    <lineage>
        <taxon>Eukaryota</taxon>
        <taxon>Metazoa</taxon>
        <taxon>Ecdysozoa</taxon>
        <taxon>Nematoda</taxon>
        <taxon>Enoplea</taxon>
        <taxon>Dorylaimia</taxon>
        <taxon>Dioctophymatida</taxon>
        <taxon>Dioctophymatoidea</taxon>
        <taxon>Soboliphymatidae</taxon>
        <taxon>Soboliphyme</taxon>
    </lineage>
</organism>
<sequence length="85" mass="9488">MPSKESVLRYAKLTEHAVAPFKGSEFAAGFDLSSAYEYTIEPLIEVPVFVEGKVTMSWHLVGSPPSNFVSLIKDFFARMFIMQPA</sequence>
<proteinExistence type="predicted"/>
<evidence type="ECO:0000313" key="2">
    <source>
        <dbReference type="Proteomes" id="UP000270296"/>
    </source>
</evidence>
<evidence type="ECO:0000313" key="3">
    <source>
        <dbReference type="WBParaSite" id="SBAD_0000019201-mRNA-1"/>
    </source>
</evidence>
<gene>
    <name evidence="1" type="ORF">SBAD_LOCUS180</name>
</gene>